<proteinExistence type="predicted"/>
<protein>
    <submittedName>
        <fullName evidence="1">Uncharacterized protein</fullName>
    </submittedName>
</protein>
<evidence type="ECO:0000313" key="1">
    <source>
        <dbReference type="EMBL" id="GAA3842526.1"/>
    </source>
</evidence>
<comment type="caution">
    <text evidence="1">The sequence shown here is derived from an EMBL/GenBank/DDBJ whole genome shotgun (WGS) entry which is preliminary data.</text>
</comment>
<evidence type="ECO:0000313" key="2">
    <source>
        <dbReference type="Proteomes" id="UP001500888"/>
    </source>
</evidence>
<dbReference type="Proteomes" id="UP001500888">
    <property type="component" value="Unassembled WGS sequence"/>
</dbReference>
<gene>
    <name evidence="1" type="ORF">GCM10022226_76540</name>
</gene>
<accession>A0ABP7JEP6</accession>
<name>A0ABP7JEP6_9ACTN</name>
<dbReference type="EMBL" id="BAAAZR010000052">
    <property type="protein sequence ID" value="GAA3842526.1"/>
    <property type="molecule type" value="Genomic_DNA"/>
</dbReference>
<keyword evidence="2" id="KW-1185">Reference proteome</keyword>
<organism evidence="1 2">
    <name type="scientific">Sphaerisporangium flaviroseum</name>
    <dbReference type="NCBI Taxonomy" id="509199"/>
    <lineage>
        <taxon>Bacteria</taxon>
        <taxon>Bacillati</taxon>
        <taxon>Actinomycetota</taxon>
        <taxon>Actinomycetes</taxon>
        <taxon>Streptosporangiales</taxon>
        <taxon>Streptosporangiaceae</taxon>
        <taxon>Sphaerisporangium</taxon>
    </lineage>
</organism>
<reference evidence="2" key="1">
    <citation type="journal article" date="2019" name="Int. J. Syst. Evol. Microbiol.">
        <title>The Global Catalogue of Microorganisms (GCM) 10K type strain sequencing project: providing services to taxonomists for standard genome sequencing and annotation.</title>
        <authorList>
            <consortium name="The Broad Institute Genomics Platform"/>
            <consortium name="The Broad Institute Genome Sequencing Center for Infectious Disease"/>
            <person name="Wu L."/>
            <person name="Ma J."/>
        </authorList>
    </citation>
    <scope>NUCLEOTIDE SEQUENCE [LARGE SCALE GENOMIC DNA]</scope>
    <source>
        <strain evidence="2">JCM 16908</strain>
    </source>
</reference>
<sequence length="64" mass="6046">MASIPTVPLAVGVTVTTPPAAGSEIVALGVKDAVNDAEAVAVGVAEAIGVPETGATTSSPSTQT</sequence>